<accession>Q01Y14</accession>
<name>Q01Y14_SOLUE</name>
<feature type="transmembrane region" description="Helical" evidence="2">
    <location>
        <begin position="45"/>
        <end position="68"/>
    </location>
</feature>
<evidence type="ECO:0000256" key="1">
    <source>
        <dbReference type="SAM" id="Coils"/>
    </source>
</evidence>
<keyword evidence="2" id="KW-1133">Transmembrane helix</keyword>
<protein>
    <submittedName>
        <fullName evidence="3">Uncharacterized protein</fullName>
    </submittedName>
</protein>
<dbReference type="HOGENOM" id="CLU_1255277_0_0_0"/>
<sequence length="220" mass="23989">MAGEAIPVLEAGKDRGAARRALLASALGLLLGVQFWKLAEFGFAAAIPWFGVVWILCSQVLLGISTGLTSGCAWGWKRGFVLGLVFSIPSAAIAMGTNHTALCVAAIIEGLVAGPLIALVVDSLFVAELQPPEIRKVKRHVFSRTGERLESEKELLDALAAERAECRRPGFGISSEERIIWRELLDLELQDLDEQMSRLREEAARKARQNWKPESGERVG</sequence>
<feature type="transmembrane region" description="Helical" evidence="2">
    <location>
        <begin position="80"/>
        <end position="98"/>
    </location>
</feature>
<dbReference type="InParanoid" id="Q01Y14"/>
<feature type="transmembrane region" description="Helical" evidence="2">
    <location>
        <begin position="21"/>
        <end position="39"/>
    </location>
</feature>
<feature type="coiled-coil region" evidence="1">
    <location>
        <begin position="182"/>
        <end position="209"/>
    </location>
</feature>
<dbReference type="AlphaFoldDB" id="Q01Y14"/>
<dbReference type="EMBL" id="CP000473">
    <property type="protein sequence ID" value="ABJ85451.1"/>
    <property type="molecule type" value="Genomic_DNA"/>
</dbReference>
<organism evidence="3">
    <name type="scientific">Solibacter usitatus (strain Ellin6076)</name>
    <dbReference type="NCBI Taxonomy" id="234267"/>
    <lineage>
        <taxon>Bacteria</taxon>
        <taxon>Pseudomonadati</taxon>
        <taxon>Acidobacteriota</taxon>
        <taxon>Terriglobia</taxon>
        <taxon>Bryobacterales</taxon>
        <taxon>Solibacteraceae</taxon>
        <taxon>Candidatus Solibacter</taxon>
    </lineage>
</organism>
<feature type="transmembrane region" description="Helical" evidence="2">
    <location>
        <begin position="104"/>
        <end position="129"/>
    </location>
</feature>
<proteinExistence type="predicted"/>
<evidence type="ECO:0000256" key="2">
    <source>
        <dbReference type="SAM" id="Phobius"/>
    </source>
</evidence>
<reference evidence="3" key="1">
    <citation type="submission" date="2006-10" db="EMBL/GenBank/DDBJ databases">
        <title>Complete sequence of Solibacter usitatus Ellin6076.</title>
        <authorList>
            <consortium name="US DOE Joint Genome Institute"/>
            <person name="Copeland A."/>
            <person name="Lucas S."/>
            <person name="Lapidus A."/>
            <person name="Barry K."/>
            <person name="Detter J.C."/>
            <person name="Glavina del Rio T."/>
            <person name="Hammon N."/>
            <person name="Israni S."/>
            <person name="Dalin E."/>
            <person name="Tice H."/>
            <person name="Pitluck S."/>
            <person name="Thompson L.S."/>
            <person name="Brettin T."/>
            <person name="Bruce D."/>
            <person name="Han C."/>
            <person name="Tapia R."/>
            <person name="Gilna P."/>
            <person name="Schmutz J."/>
            <person name="Larimer F."/>
            <person name="Land M."/>
            <person name="Hauser L."/>
            <person name="Kyrpides N."/>
            <person name="Mikhailova N."/>
            <person name="Janssen P.H."/>
            <person name="Kuske C.R."/>
            <person name="Richardson P."/>
        </authorList>
    </citation>
    <scope>NUCLEOTIDE SEQUENCE</scope>
    <source>
        <strain evidence="3">Ellin6076</strain>
    </source>
</reference>
<dbReference type="KEGG" id="sus:Acid_4490"/>
<gene>
    <name evidence="3" type="ordered locus">Acid_4490</name>
</gene>
<evidence type="ECO:0000313" key="3">
    <source>
        <dbReference type="EMBL" id="ABJ85451.1"/>
    </source>
</evidence>
<keyword evidence="2" id="KW-0812">Transmembrane</keyword>
<keyword evidence="1" id="KW-0175">Coiled coil</keyword>
<keyword evidence="2" id="KW-0472">Membrane</keyword>